<dbReference type="Pfam" id="PF00275">
    <property type="entry name" value="EPSP_synthase"/>
    <property type="match status" value="1"/>
</dbReference>
<feature type="binding site" evidence="7">
    <location>
        <position position="323"/>
    </location>
    <ligand>
        <name>3-phosphoshikimate</name>
        <dbReference type="ChEBI" id="CHEBI:145989"/>
    </ligand>
</feature>
<dbReference type="PANTHER" id="PTHR21090">
    <property type="entry name" value="AROM/DEHYDROQUINATE SYNTHASE"/>
    <property type="match status" value="1"/>
</dbReference>
<keyword evidence="3 7" id="KW-0028">Amino-acid biosynthesis</keyword>
<dbReference type="AlphaFoldDB" id="A0A8J3QDC0"/>
<reference evidence="9" key="1">
    <citation type="submission" date="2021-01" db="EMBL/GenBank/DDBJ databases">
        <title>Whole genome shotgun sequence of Rhizocola hellebori NBRC 109834.</title>
        <authorList>
            <person name="Komaki H."/>
            <person name="Tamura T."/>
        </authorList>
    </citation>
    <scope>NUCLEOTIDE SEQUENCE</scope>
    <source>
        <strain evidence="9">NBRC 109834</strain>
    </source>
</reference>
<sequence>MSEERAFHRAPASVALTRSGPLSGRVRVPGSKSQTARAFVLAALGTGQSQITGALVADDSHHMVHGLRALGIPVEALDDTGEQWRLTGCGGALPDVGPVTIDSGFAGTVMRFLTAAATLAPHQTTLTGRPALLARPVGDLLQVLNQLGARVEASGDFPPVIVHSGLPRGGAATVDSSKSSQFASALLLAAPFFPDGLTLELSGLGAPGYFDMTLQMLRQRGVAVQRDGMRLVIPPGGHGYPAIDEDVAGDASAASHIFTLAAATGGTITVEKLAGATMQPDMRILSVLADFGCTITHDPDGSITVSGPQQLRPIDADLSQTPDQLPNMVVLASLANGRSVIRGVGMTRFHETDRIASLETEMAKVGVVVTSTQDDVFIEGGTAQPGASLYSHHDHRLAMAFASLGAAVGDIAVDNADAVEKTYPAFWSAVEALGGKVSPN</sequence>
<comment type="subunit">
    <text evidence="7">Monomer.</text>
</comment>
<comment type="function">
    <text evidence="7">Catalyzes the transfer of the enolpyruvyl moiety of phosphoenolpyruvate (PEP) to the 5-hydroxyl of shikimate-3-phosphate (S3P) to produce enolpyruvyl shikimate-3-phosphate and inorganic phosphate.</text>
</comment>
<dbReference type="InterPro" id="IPR006264">
    <property type="entry name" value="EPSP_synthase"/>
</dbReference>
<feature type="binding site" evidence="7">
    <location>
        <position position="421"/>
    </location>
    <ligand>
        <name>phosphoenolpyruvate</name>
        <dbReference type="ChEBI" id="CHEBI:58702"/>
    </ligand>
</feature>
<dbReference type="HAMAP" id="MF_00210">
    <property type="entry name" value="EPSP_synth"/>
    <property type="match status" value="1"/>
</dbReference>
<keyword evidence="10" id="KW-1185">Reference proteome</keyword>
<comment type="catalytic activity">
    <reaction evidence="6">
        <text>3-phosphoshikimate + phosphoenolpyruvate = 5-O-(1-carboxyvinyl)-3-phosphoshikimate + phosphate</text>
        <dbReference type="Rhea" id="RHEA:21256"/>
        <dbReference type="ChEBI" id="CHEBI:43474"/>
        <dbReference type="ChEBI" id="CHEBI:57701"/>
        <dbReference type="ChEBI" id="CHEBI:58702"/>
        <dbReference type="ChEBI" id="CHEBI:145989"/>
        <dbReference type="EC" id="2.5.1.19"/>
    </reaction>
    <physiologicalReaction direction="left-to-right" evidence="6">
        <dbReference type="Rhea" id="RHEA:21257"/>
    </physiologicalReaction>
</comment>
<comment type="caution">
    <text evidence="9">The sequence shown here is derived from an EMBL/GenBank/DDBJ whole genome shotgun (WGS) entry which is preliminary data.</text>
</comment>
<evidence type="ECO:0000256" key="3">
    <source>
        <dbReference type="ARBA" id="ARBA00022605"/>
    </source>
</evidence>
<comment type="caution">
    <text evidence="7">Lacks conserved residue(s) required for the propagation of feature annotation.</text>
</comment>
<dbReference type="SUPFAM" id="SSF55205">
    <property type="entry name" value="EPT/RTPC-like"/>
    <property type="match status" value="1"/>
</dbReference>
<feature type="binding site" evidence="7">
    <location>
        <position position="32"/>
    </location>
    <ligand>
        <name>phosphoenolpyruvate</name>
        <dbReference type="ChEBI" id="CHEBI:58702"/>
    </ligand>
</feature>
<comment type="subcellular location">
    <subcellularLocation>
        <location evidence="7">Cytoplasm</location>
    </subcellularLocation>
</comment>
<accession>A0A8J3QDC0</accession>
<dbReference type="EC" id="2.5.1.19" evidence="7"/>
<dbReference type="PROSITE" id="PS00885">
    <property type="entry name" value="EPSP_SYNTHASE_2"/>
    <property type="match status" value="1"/>
</dbReference>
<feature type="active site" description="Proton acceptor" evidence="7">
    <location>
        <position position="323"/>
    </location>
</feature>
<dbReference type="PANTHER" id="PTHR21090:SF5">
    <property type="entry name" value="PENTAFUNCTIONAL AROM POLYPEPTIDE"/>
    <property type="match status" value="1"/>
</dbReference>
<feature type="binding site" evidence="7">
    <location>
        <position position="107"/>
    </location>
    <ligand>
        <name>phosphoenolpyruvate</name>
        <dbReference type="ChEBI" id="CHEBI:58702"/>
    </ligand>
</feature>
<feature type="binding site" evidence="7">
    <location>
        <position position="32"/>
    </location>
    <ligand>
        <name>3-phosphoshikimate</name>
        <dbReference type="ChEBI" id="CHEBI:145989"/>
    </ligand>
</feature>
<dbReference type="Proteomes" id="UP000612899">
    <property type="component" value="Unassembled WGS sequence"/>
</dbReference>
<dbReference type="Gene3D" id="3.65.10.10">
    <property type="entry name" value="Enolpyruvate transferase domain"/>
    <property type="match status" value="2"/>
</dbReference>
<feature type="binding site" evidence="7">
    <location>
        <position position="354"/>
    </location>
    <ligand>
        <name>phosphoenolpyruvate</name>
        <dbReference type="ChEBI" id="CHEBI:58702"/>
    </ligand>
</feature>
<keyword evidence="5 7" id="KW-0057">Aromatic amino acid biosynthesis</keyword>
<protein>
    <recommendedName>
        <fullName evidence="7">3-phosphoshikimate 1-carboxyvinyltransferase</fullName>
        <ecNumber evidence="7">2.5.1.19</ecNumber>
    </recommendedName>
    <alternativeName>
        <fullName evidence="7">5-enolpyruvylshikimate-3-phosphate synthase</fullName>
        <shortName evidence="7">EPSP synthase</shortName>
        <shortName evidence="7">EPSPS</shortName>
    </alternativeName>
</protein>
<feature type="domain" description="Enolpyruvate transferase" evidence="8">
    <location>
        <begin position="18"/>
        <end position="428"/>
    </location>
</feature>
<gene>
    <name evidence="7" type="primary">aroA</name>
    <name evidence="9" type="ORF">Rhe02_56190</name>
</gene>
<dbReference type="UniPathway" id="UPA00053">
    <property type="reaction ID" value="UER00089"/>
</dbReference>
<organism evidence="9 10">
    <name type="scientific">Rhizocola hellebori</name>
    <dbReference type="NCBI Taxonomy" id="1392758"/>
    <lineage>
        <taxon>Bacteria</taxon>
        <taxon>Bacillati</taxon>
        <taxon>Actinomycetota</taxon>
        <taxon>Actinomycetes</taxon>
        <taxon>Micromonosporales</taxon>
        <taxon>Micromonosporaceae</taxon>
        <taxon>Rhizocola</taxon>
    </lineage>
</organism>
<evidence type="ECO:0000256" key="6">
    <source>
        <dbReference type="ARBA" id="ARBA00044633"/>
    </source>
</evidence>
<dbReference type="InterPro" id="IPR036968">
    <property type="entry name" value="Enolpyruvate_Tfrase_sf"/>
</dbReference>
<dbReference type="InterPro" id="IPR013792">
    <property type="entry name" value="RNA3'P_cycl/enolpyr_Trfase_a/b"/>
</dbReference>
<keyword evidence="4 7" id="KW-0808">Transferase</keyword>
<evidence type="ECO:0000256" key="7">
    <source>
        <dbReference type="HAMAP-Rule" id="MF_00210"/>
    </source>
</evidence>
<evidence type="ECO:0000313" key="10">
    <source>
        <dbReference type="Proteomes" id="UP000612899"/>
    </source>
</evidence>
<dbReference type="InterPro" id="IPR001986">
    <property type="entry name" value="Enolpyruvate_Tfrase_dom"/>
</dbReference>
<dbReference type="EMBL" id="BONY01000037">
    <property type="protein sequence ID" value="GIH07552.1"/>
    <property type="molecule type" value="Genomic_DNA"/>
</dbReference>
<feature type="binding site" evidence="7">
    <location>
        <position position="33"/>
    </location>
    <ligand>
        <name>3-phosphoshikimate</name>
        <dbReference type="ChEBI" id="CHEBI:145989"/>
    </ligand>
</feature>
<dbReference type="GO" id="GO:0005737">
    <property type="term" value="C:cytoplasm"/>
    <property type="evidence" value="ECO:0007669"/>
    <property type="project" value="UniProtKB-SubCell"/>
</dbReference>
<feature type="binding site" evidence="7">
    <location>
        <position position="37"/>
    </location>
    <ligand>
        <name>3-phosphoshikimate</name>
        <dbReference type="ChEBI" id="CHEBI:145989"/>
    </ligand>
</feature>
<dbReference type="GO" id="GO:0003866">
    <property type="term" value="F:3-phosphoshikimate 1-carboxyvinyltransferase activity"/>
    <property type="evidence" value="ECO:0007669"/>
    <property type="project" value="UniProtKB-UniRule"/>
</dbReference>
<feature type="binding site" evidence="7">
    <location>
        <position position="181"/>
    </location>
    <ligand>
        <name>3-phosphoshikimate</name>
        <dbReference type="ChEBI" id="CHEBI:145989"/>
    </ligand>
</feature>
<evidence type="ECO:0000256" key="5">
    <source>
        <dbReference type="ARBA" id="ARBA00023141"/>
    </source>
</evidence>
<feature type="binding site" evidence="7">
    <location>
        <position position="179"/>
    </location>
    <ligand>
        <name>3-phosphoshikimate</name>
        <dbReference type="ChEBI" id="CHEBI:145989"/>
    </ligand>
</feature>
<evidence type="ECO:0000256" key="2">
    <source>
        <dbReference type="ARBA" id="ARBA00009948"/>
    </source>
</evidence>
<dbReference type="InterPro" id="IPR023193">
    <property type="entry name" value="EPSP_synthase_CS"/>
</dbReference>
<evidence type="ECO:0000313" key="9">
    <source>
        <dbReference type="EMBL" id="GIH07552.1"/>
    </source>
</evidence>
<name>A0A8J3QDC0_9ACTN</name>
<keyword evidence="7" id="KW-0963">Cytoplasm</keyword>
<feature type="binding site" evidence="7">
    <location>
        <position position="135"/>
    </location>
    <ligand>
        <name>phosphoenolpyruvate</name>
        <dbReference type="ChEBI" id="CHEBI:58702"/>
    </ligand>
</feature>
<comment type="similarity">
    <text evidence="2 7">Belongs to the EPSP synthase family.</text>
</comment>
<feature type="binding site" evidence="7">
    <location>
        <position position="181"/>
    </location>
    <ligand>
        <name>phosphoenolpyruvate</name>
        <dbReference type="ChEBI" id="CHEBI:58702"/>
    </ligand>
</feature>
<dbReference type="RefSeq" id="WP_203911337.1">
    <property type="nucleotide sequence ID" value="NZ_BONY01000037.1"/>
</dbReference>
<dbReference type="GO" id="GO:0009073">
    <property type="term" value="P:aromatic amino acid family biosynthetic process"/>
    <property type="evidence" value="ECO:0007669"/>
    <property type="project" value="UniProtKB-KW"/>
</dbReference>
<evidence type="ECO:0000256" key="4">
    <source>
        <dbReference type="ARBA" id="ARBA00022679"/>
    </source>
</evidence>
<feature type="binding site" evidence="7">
    <location>
        <position position="180"/>
    </location>
    <ligand>
        <name>3-phosphoshikimate</name>
        <dbReference type="ChEBI" id="CHEBI:145989"/>
    </ligand>
</feature>
<dbReference type="NCBIfam" id="TIGR01356">
    <property type="entry name" value="aroA"/>
    <property type="match status" value="1"/>
</dbReference>
<evidence type="ECO:0000256" key="1">
    <source>
        <dbReference type="ARBA" id="ARBA00004811"/>
    </source>
</evidence>
<dbReference type="PIRSF" id="PIRSF000505">
    <property type="entry name" value="EPSPS"/>
    <property type="match status" value="1"/>
</dbReference>
<evidence type="ECO:0000259" key="8">
    <source>
        <dbReference type="Pfam" id="PF00275"/>
    </source>
</evidence>
<feature type="binding site" evidence="7">
    <location>
        <position position="350"/>
    </location>
    <ligand>
        <name>3-phosphoshikimate</name>
        <dbReference type="ChEBI" id="CHEBI:145989"/>
    </ligand>
</feature>
<dbReference type="CDD" id="cd01556">
    <property type="entry name" value="EPSP_synthase"/>
    <property type="match status" value="1"/>
</dbReference>
<proteinExistence type="inferred from homology"/>
<dbReference type="GO" id="GO:0008652">
    <property type="term" value="P:amino acid biosynthetic process"/>
    <property type="evidence" value="ECO:0007669"/>
    <property type="project" value="UniProtKB-KW"/>
</dbReference>
<feature type="binding site" evidence="7">
    <location>
        <position position="396"/>
    </location>
    <ligand>
        <name>phosphoenolpyruvate</name>
        <dbReference type="ChEBI" id="CHEBI:58702"/>
    </ligand>
</feature>
<comment type="pathway">
    <text evidence="1 7">Metabolic intermediate biosynthesis; chorismate biosynthesis; chorismate from D-erythrose 4-phosphate and phosphoenolpyruvate: step 6/7.</text>
</comment>
<dbReference type="GO" id="GO:0009423">
    <property type="term" value="P:chorismate biosynthetic process"/>
    <property type="evidence" value="ECO:0007669"/>
    <property type="project" value="UniProtKB-UniRule"/>
</dbReference>